<keyword evidence="2" id="KW-0378">Hydrolase</keyword>
<accession>A0A5K7Z666</accession>
<dbReference type="InterPro" id="IPR036237">
    <property type="entry name" value="Xyl_isomerase-like_sf"/>
</dbReference>
<dbReference type="InterPro" id="IPR050312">
    <property type="entry name" value="IolE/XylAMocC-like"/>
</dbReference>
<dbReference type="PANTHER" id="PTHR12110">
    <property type="entry name" value="HYDROXYPYRUVATE ISOMERASE"/>
    <property type="match status" value="1"/>
</dbReference>
<dbReference type="InterPro" id="IPR013022">
    <property type="entry name" value="Xyl_isomerase-like_TIM-brl"/>
</dbReference>
<dbReference type="Proteomes" id="UP000427769">
    <property type="component" value="Chromosome"/>
</dbReference>
<dbReference type="Pfam" id="PF01261">
    <property type="entry name" value="AP_endonuc_2"/>
    <property type="match status" value="1"/>
</dbReference>
<gene>
    <name evidence="2" type="ORF">DSCW_47030</name>
</gene>
<dbReference type="GO" id="GO:0004519">
    <property type="term" value="F:endonuclease activity"/>
    <property type="evidence" value="ECO:0007669"/>
    <property type="project" value="UniProtKB-KW"/>
</dbReference>
<evidence type="ECO:0000259" key="1">
    <source>
        <dbReference type="Pfam" id="PF01261"/>
    </source>
</evidence>
<keyword evidence="3" id="KW-1185">Reference proteome</keyword>
<dbReference type="RefSeq" id="WP_155306047.1">
    <property type="nucleotide sequence ID" value="NZ_AP021875.1"/>
</dbReference>
<dbReference type="SUPFAM" id="SSF51658">
    <property type="entry name" value="Xylose isomerase-like"/>
    <property type="match status" value="1"/>
</dbReference>
<proteinExistence type="predicted"/>
<reference evidence="2 3" key="1">
    <citation type="submission" date="2019-11" db="EMBL/GenBank/DDBJ databases">
        <title>Comparative genomics of hydrocarbon-degrading Desulfosarcina strains.</title>
        <authorList>
            <person name="Watanabe M."/>
            <person name="Kojima H."/>
            <person name="Fukui M."/>
        </authorList>
    </citation>
    <scope>NUCLEOTIDE SEQUENCE [LARGE SCALE GENOMIC DNA]</scope>
    <source>
        <strain evidence="2 3">PP31</strain>
    </source>
</reference>
<sequence>MVFGYSTNAFVKFSLLDSFDRIARLGFKGVEIMCDQPHLYPPEYDDERLKTVKANLEKNGLKPTNLNSFTLFAVGDTYLPSWIEPEEDRRNIRVDHTLACLDIAAFIGCGNISIPPGGPLPAGMTRQEALRLFHRGMDQVIPRAEELGVRLLVEPEPDLLMERTSEIKPFVAAIQSSVVGVNFDIGHFFCAGEDPAAAFEELFPWVGHIHIEDIAPTREHNHLIAGLGAIDFPSVFDAMQRLGYSHDMSLELYPYTDRPEEAGRESLAHLLPMMQESGLTS</sequence>
<dbReference type="EMBL" id="AP021875">
    <property type="protein sequence ID" value="BBO77286.1"/>
    <property type="molecule type" value="Genomic_DNA"/>
</dbReference>
<keyword evidence="2" id="KW-0255">Endonuclease</keyword>
<name>A0A5K7Z666_9BACT</name>
<dbReference type="Gene3D" id="3.20.20.150">
    <property type="entry name" value="Divalent-metal-dependent TIM barrel enzymes"/>
    <property type="match status" value="1"/>
</dbReference>
<dbReference type="KEGG" id="dwd:DSCW_47030"/>
<evidence type="ECO:0000313" key="3">
    <source>
        <dbReference type="Proteomes" id="UP000427769"/>
    </source>
</evidence>
<keyword evidence="2" id="KW-0540">Nuclease</keyword>
<organism evidence="2 3">
    <name type="scientific">Desulfosarcina widdelii</name>
    <dbReference type="NCBI Taxonomy" id="947919"/>
    <lineage>
        <taxon>Bacteria</taxon>
        <taxon>Pseudomonadati</taxon>
        <taxon>Thermodesulfobacteriota</taxon>
        <taxon>Desulfobacteria</taxon>
        <taxon>Desulfobacterales</taxon>
        <taxon>Desulfosarcinaceae</taxon>
        <taxon>Desulfosarcina</taxon>
    </lineage>
</organism>
<dbReference type="AlphaFoldDB" id="A0A5K7Z666"/>
<feature type="domain" description="Xylose isomerase-like TIM barrel" evidence="1">
    <location>
        <begin position="19"/>
        <end position="270"/>
    </location>
</feature>
<dbReference type="OrthoDB" id="9801426at2"/>
<evidence type="ECO:0000313" key="2">
    <source>
        <dbReference type="EMBL" id="BBO77286.1"/>
    </source>
</evidence>
<protein>
    <submittedName>
        <fullName evidence="2">AP endonuclease</fullName>
    </submittedName>
</protein>